<dbReference type="GO" id="GO:0007059">
    <property type="term" value="P:chromosome segregation"/>
    <property type="evidence" value="ECO:0007669"/>
    <property type="project" value="UniProtKB-KW"/>
</dbReference>
<comment type="caution">
    <text evidence="3">The sequence shown here is derived from an EMBL/GenBank/DDBJ whole genome shotgun (WGS) entry which is preliminary data.</text>
</comment>
<proteinExistence type="predicted"/>
<keyword evidence="1" id="KW-0159">Chromosome partition</keyword>
<sequence length="321" mass="33648">MPGGVLTDRDAPAFDVHLENFSGPFDLLLGLISRRRLEITEVALAAVTDEFIAHLRRMLAAADASATADGSAAAEVAALGQASGFLVVAATLLDLKVARLLPSEDDDELDAEALALVEARDLLFARLLQHRAFAQVSGLLAQRLAVGALSTPRPGGTGAADPLVARALPDLVLATTPDQLAALAAAAIAAPTRGRRGAPARVGVEHLHAPTVSVPEQVALLRERLVGWFAQHGAEPVSFADLVADAGREDDDGGSAGAGDARAAVVLVVGRFLAVLELYRRGELDLEQTDPSQPLHVRWRGVIDLRDQPNQPNQPATEESS</sequence>
<dbReference type="InterPro" id="IPR003768">
    <property type="entry name" value="ScpA"/>
</dbReference>
<evidence type="ECO:0000256" key="2">
    <source>
        <dbReference type="ARBA" id="ARBA00044777"/>
    </source>
</evidence>
<organism evidence="3 4">
    <name type="scientific">Quadrisphaera granulorum</name>
    <dbReference type="NCBI Taxonomy" id="317664"/>
    <lineage>
        <taxon>Bacteria</taxon>
        <taxon>Bacillati</taxon>
        <taxon>Actinomycetota</taxon>
        <taxon>Actinomycetes</taxon>
        <taxon>Kineosporiales</taxon>
        <taxon>Kineosporiaceae</taxon>
        <taxon>Quadrisphaera</taxon>
    </lineage>
</organism>
<reference evidence="3 4" key="1">
    <citation type="submission" date="2018-03" db="EMBL/GenBank/DDBJ databases">
        <title>Genomic Encyclopedia of Archaeal and Bacterial Type Strains, Phase II (KMG-II): from individual species to whole genera.</title>
        <authorList>
            <person name="Goeker M."/>
        </authorList>
    </citation>
    <scope>NUCLEOTIDE SEQUENCE [LARGE SCALE GENOMIC DNA]</scope>
    <source>
        <strain evidence="3 4">DSM 44889</strain>
    </source>
</reference>
<protein>
    <recommendedName>
        <fullName evidence="2">Segregation and condensation protein A</fullName>
    </recommendedName>
</protein>
<dbReference type="PANTHER" id="PTHR33969:SF2">
    <property type="entry name" value="SEGREGATION AND CONDENSATION PROTEIN A"/>
    <property type="match status" value="1"/>
</dbReference>
<dbReference type="Pfam" id="PF02616">
    <property type="entry name" value="SMC_ScpA"/>
    <property type="match status" value="1"/>
</dbReference>
<evidence type="ECO:0000313" key="3">
    <source>
        <dbReference type="EMBL" id="PWJ54683.1"/>
    </source>
</evidence>
<name>A0A316AAH1_9ACTN</name>
<accession>A0A316AAH1</accession>
<evidence type="ECO:0000313" key="4">
    <source>
        <dbReference type="Proteomes" id="UP000245469"/>
    </source>
</evidence>
<dbReference type="AlphaFoldDB" id="A0A316AAH1"/>
<dbReference type="PANTHER" id="PTHR33969">
    <property type="entry name" value="SEGREGATION AND CONDENSATION PROTEIN A"/>
    <property type="match status" value="1"/>
</dbReference>
<keyword evidence="4" id="KW-1185">Reference proteome</keyword>
<dbReference type="Proteomes" id="UP000245469">
    <property type="component" value="Unassembled WGS sequence"/>
</dbReference>
<evidence type="ECO:0000256" key="1">
    <source>
        <dbReference type="ARBA" id="ARBA00022829"/>
    </source>
</evidence>
<dbReference type="Gene3D" id="6.10.250.2410">
    <property type="match status" value="1"/>
</dbReference>
<dbReference type="EMBL" id="QGDQ01000006">
    <property type="protein sequence ID" value="PWJ54683.1"/>
    <property type="molecule type" value="Genomic_DNA"/>
</dbReference>
<gene>
    <name evidence="3" type="ORF">BXY45_106126</name>
</gene>